<dbReference type="AlphaFoldDB" id="A0A8H6TQ02"/>
<dbReference type="EMBL" id="JACAZE010000002">
    <property type="protein sequence ID" value="KAF7320722.1"/>
    <property type="molecule type" value="Genomic_DNA"/>
</dbReference>
<evidence type="ECO:0000313" key="1">
    <source>
        <dbReference type="EMBL" id="KAF7320722.1"/>
    </source>
</evidence>
<comment type="caution">
    <text evidence="1">The sequence shown here is derived from an EMBL/GenBank/DDBJ whole genome shotgun (WGS) entry which is preliminary data.</text>
</comment>
<accession>A0A8H6TQ02</accession>
<organism evidence="1 2">
    <name type="scientific">Mycena chlorophos</name>
    <name type="common">Agaric fungus</name>
    <name type="synonym">Agaricus chlorophos</name>
    <dbReference type="NCBI Taxonomy" id="658473"/>
    <lineage>
        <taxon>Eukaryota</taxon>
        <taxon>Fungi</taxon>
        <taxon>Dikarya</taxon>
        <taxon>Basidiomycota</taxon>
        <taxon>Agaricomycotina</taxon>
        <taxon>Agaricomycetes</taxon>
        <taxon>Agaricomycetidae</taxon>
        <taxon>Agaricales</taxon>
        <taxon>Marasmiineae</taxon>
        <taxon>Mycenaceae</taxon>
        <taxon>Mycena</taxon>
    </lineage>
</organism>
<reference evidence="1" key="1">
    <citation type="submission" date="2020-05" db="EMBL/GenBank/DDBJ databases">
        <title>Mycena genomes resolve the evolution of fungal bioluminescence.</title>
        <authorList>
            <person name="Tsai I.J."/>
        </authorList>
    </citation>
    <scope>NUCLEOTIDE SEQUENCE</scope>
    <source>
        <strain evidence="1">110903Hualien_Pintung</strain>
    </source>
</reference>
<proteinExistence type="predicted"/>
<dbReference type="Proteomes" id="UP000613580">
    <property type="component" value="Unassembled WGS sequence"/>
</dbReference>
<name>A0A8H6TQ02_MYCCL</name>
<gene>
    <name evidence="1" type="ORF">HMN09_00158000</name>
</gene>
<protein>
    <submittedName>
        <fullName evidence="1">Uncharacterized protein</fullName>
    </submittedName>
</protein>
<sequence length="232" mass="25499">MELDPLLQGFFHWIAGAKQHMPVQLPLSLVPHMLTMPENEVLPAWQQCAMYGTSSWARAIHLLNCPHALKYRYLAHEWTGANNAKRAAREQEMAVARAAEAANSLAAGADTEMVAVSPFPAPPSPLEFPPPTAPSHLLDSHPFDIDNEWVTHEWWPKPSPGCDTDRSTWIIHSILTRAIVRPFGRLRALAASDVLPSAGGVLEAVPIREDQVAWLGGIQPRVADFAVSWSAS</sequence>
<keyword evidence="2" id="KW-1185">Reference proteome</keyword>
<evidence type="ECO:0000313" key="2">
    <source>
        <dbReference type="Proteomes" id="UP000613580"/>
    </source>
</evidence>